<feature type="domain" description="GIY-YIG" evidence="1">
    <location>
        <begin position="201"/>
        <end position="304"/>
    </location>
</feature>
<evidence type="ECO:0000259" key="1">
    <source>
        <dbReference type="PROSITE" id="PS50164"/>
    </source>
</evidence>
<protein>
    <recommendedName>
        <fullName evidence="1">GIY-YIG domain-containing protein</fullName>
    </recommendedName>
</protein>
<dbReference type="Proteomes" id="UP000694892">
    <property type="component" value="Chromosome 1S"/>
</dbReference>
<dbReference type="PROSITE" id="PS50164">
    <property type="entry name" value="GIY_YIG"/>
    <property type="match status" value="1"/>
</dbReference>
<reference evidence="3" key="1">
    <citation type="journal article" date="2016" name="Nature">
        <title>Genome evolution in the allotetraploid frog Xenopus laevis.</title>
        <authorList>
            <person name="Session A.M."/>
            <person name="Uno Y."/>
            <person name="Kwon T."/>
            <person name="Chapman J.A."/>
            <person name="Toyoda A."/>
            <person name="Takahashi S."/>
            <person name="Fukui A."/>
            <person name="Hikosaka A."/>
            <person name="Suzuki A."/>
            <person name="Kondo M."/>
            <person name="van Heeringen S.J."/>
            <person name="Quigley I."/>
            <person name="Heinz S."/>
            <person name="Ogino H."/>
            <person name="Ochi H."/>
            <person name="Hellsten U."/>
            <person name="Lyons J.B."/>
            <person name="Simakov O."/>
            <person name="Putnam N."/>
            <person name="Stites J."/>
            <person name="Kuroki Y."/>
            <person name="Tanaka T."/>
            <person name="Michiue T."/>
            <person name="Watanabe M."/>
            <person name="Bogdanovic O."/>
            <person name="Lister R."/>
            <person name="Georgiou G."/>
            <person name="Paranjpe S.S."/>
            <person name="van Kruijsbergen I."/>
            <person name="Shu S."/>
            <person name="Carlson J."/>
            <person name="Kinoshita T."/>
            <person name="Ohta Y."/>
            <person name="Mawaribuchi S."/>
            <person name="Jenkins J."/>
            <person name="Grimwood J."/>
            <person name="Schmutz J."/>
            <person name="Mitros T."/>
            <person name="Mozaffari S.V."/>
            <person name="Suzuki Y."/>
            <person name="Haramoto Y."/>
            <person name="Yamamoto T.S."/>
            <person name="Takagi C."/>
            <person name="Heald R."/>
            <person name="Miller K."/>
            <person name="Haudenschild C."/>
            <person name="Kitzman J."/>
            <person name="Nakayama T."/>
            <person name="Izutsu Y."/>
            <person name="Robert J."/>
            <person name="Fortriede J."/>
            <person name="Burns K."/>
            <person name="Lotay V."/>
            <person name="Karimi K."/>
            <person name="Yasuoka Y."/>
            <person name="Dichmann D.S."/>
            <person name="Flajnik M.F."/>
            <person name="Houston D.W."/>
            <person name="Shendure J."/>
            <person name="DuPasquier L."/>
            <person name="Vize P.D."/>
            <person name="Zorn A.M."/>
            <person name="Ito M."/>
            <person name="Marcotte E.M."/>
            <person name="Wallingford J.B."/>
            <person name="Ito Y."/>
            <person name="Asashima M."/>
            <person name="Ueno N."/>
            <person name="Matsuda Y."/>
            <person name="Veenstra G.J."/>
            <person name="Fujiyama A."/>
            <person name="Harland R.M."/>
            <person name="Taira M."/>
            <person name="Rokhsar D.S."/>
        </authorList>
    </citation>
    <scope>NUCLEOTIDE SEQUENCE [LARGE SCALE GENOMIC DNA]</scope>
    <source>
        <strain evidence="3">J</strain>
    </source>
</reference>
<dbReference type="InterPro" id="IPR035901">
    <property type="entry name" value="GIY-YIG_endonuc_sf"/>
</dbReference>
<dbReference type="AlphaFoldDB" id="A0A974I1M6"/>
<dbReference type="InterPro" id="IPR000305">
    <property type="entry name" value="GIY-YIG_endonuc"/>
</dbReference>
<evidence type="ECO:0000313" key="2">
    <source>
        <dbReference type="EMBL" id="OCT98103.1"/>
    </source>
</evidence>
<dbReference type="PANTHER" id="PTHR21301">
    <property type="entry name" value="REVERSE TRANSCRIPTASE"/>
    <property type="match status" value="1"/>
</dbReference>
<name>A0A974I1M6_XENLA</name>
<proteinExistence type="predicted"/>
<gene>
    <name evidence="2" type="ORF">XELAEV_18010331mg</name>
</gene>
<sequence length="312" mass="36021">MANEPHPTVKLTMEVSESEINFLDINIKLNDNTSNAIPKGQYMRARKIASTDTAYNQAAKELTKRFLERGYPKGKLSQVEKAVQKITRQDLLTPKVNTRDTDRLTFISKYDRHSKNSENVVKKYWPLLQHDPKYGSIFTNPPRFAYKRGRSLRDILCPTADMENKMSVFKGIPKIGTFPSNRNHPTTGKEIRLRIFATCTTNFVVYALKCSCGKLYVGKTIRPVNIRIKQHKTTIRNFKADTYNDTPVSRNFAIAKHSVCQLRWKVLEVVPKSPKGGDCNNMLLQREARWIRRLDCIHPKRMNEQLNLSCFL</sequence>
<accession>A0A974I1M6</accession>
<organism evidence="2 3">
    <name type="scientific">Xenopus laevis</name>
    <name type="common">African clawed frog</name>
    <dbReference type="NCBI Taxonomy" id="8355"/>
    <lineage>
        <taxon>Eukaryota</taxon>
        <taxon>Metazoa</taxon>
        <taxon>Chordata</taxon>
        <taxon>Craniata</taxon>
        <taxon>Vertebrata</taxon>
        <taxon>Euteleostomi</taxon>
        <taxon>Amphibia</taxon>
        <taxon>Batrachia</taxon>
        <taxon>Anura</taxon>
        <taxon>Pipoidea</taxon>
        <taxon>Pipidae</taxon>
        <taxon>Xenopodinae</taxon>
        <taxon>Xenopus</taxon>
        <taxon>Xenopus</taxon>
    </lineage>
</organism>
<dbReference type="CDD" id="cd10442">
    <property type="entry name" value="GIY-YIG_PLEs"/>
    <property type="match status" value="1"/>
</dbReference>
<evidence type="ECO:0000313" key="3">
    <source>
        <dbReference type="Proteomes" id="UP000694892"/>
    </source>
</evidence>
<dbReference type="EMBL" id="CM004467">
    <property type="protein sequence ID" value="OCT98103.1"/>
    <property type="molecule type" value="Genomic_DNA"/>
</dbReference>
<dbReference type="PANTHER" id="PTHR21301:SF12">
    <property type="match status" value="1"/>
</dbReference>
<dbReference type="Gene3D" id="3.40.1440.10">
    <property type="entry name" value="GIY-YIG endonuclease"/>
    <property type="match status" value="1"/>
</dbReference>